<reference evidence="5" key="2">
    <citation type="submission" date="2020-09" db="EMBL/GenBank/DDBJ databases">
        <authorList>
            <person name="Sun Q."/>
            <person name="Sedlacek I."/>
        </authorList>
    </citation>
    <scope>NUCLEOTIDE SEQUENCE</scope>
    <source>
        <strain evidence="5">CCM 8711</strain>
    </source>
</reference>
<sequence>MTTSMKGFNIDFLGGEFQVMIPDYKAYANDIAINKDTSNDELDYIYYSVIQSKTRRVPIISASNIFRINFEKVDRSGNFKRDQRIGDHEQLSSNDYKYFNSIKAAVIEKGHMTKREDVQWDYSGNQMNAQNAAISTFFYPNASPQHDSLNNGPWKHLENSVIIKGRVPQPAKISVFTGPVLDQLDPEFKVKLEDGTTFKIPVLFWKVIYYLKEDKKLYRAGFLMGQINPLRRDNLINEIGTRDFEIVEKKSSLKPFLEFKEDENYQVPVSLIENLTKLKFQYAIDRHENIKPTVLKLEQVQIRGFDKETTAQEPMMEVIGLLV</sequence>
<dbReference type="Pfam" id="PF01223">
    <property type="entry name" value="Endonuclease_NS"/>
    <property type="match status" value="1"/>
</dbReference>
<dbReference type="SMART" id="SM00892">
    <property type="entry name" value="Endonuclease_NS"/>
    <property type="match status" value="1"/>
</dbReference>
<feature type="active site" description="Proton acceptor" evidence="1">
    <location>
        <position position="111"/>
    </location>
</feature>
<evidence type="ECO:0008006" key="7">
    <source>
        <dbReference type="Google" id="ProtNLM"/>
    </source>
</evidence>
<evidence type="ECO:0000256" key="1">
    <source>
        <dbReference type="PIRSR" id="PIRSR640255-1"/>
    </source>
</evidence>
<dbReference type="GO" id="GO:0004519">
    <property type="term" value="F:endonuclease activity"/>
    <property type="evidence" value="ECO:0007669"/>
    <property type="project" value="TreeGrafter"/>
</dbReference>
<dbReference type="GO" id="GO:0046872">
    <property type="term" value="F:metal ion binding"/>
    <property type="evidence" value="ECO:0007669"/>
    <property type="project" value="UniProtKB-KW"/>
</dbReference>
<dbReference type="EMBL" id="BMDO01000003">
    <property type="protein sequence ID" value="GGI50455.1"/>
    <property type="molecule type" value="Genomic_DNA"/>
</dbReference>
<evidence type="ECO:0000256" key="2">
    <source>
        <dbReference type="PIRSR" id="PIRSR640255-2"/>
    </source>
</evidence>
<dbReference type="InterPro" id="IPR020821">
    <property type="entry name" value="ENPP1-3/EXOG-like_nuc-like"/>
</dbReference>
<dbReference type="Proteomes" id="UP000662074">
    <property type="component" value="Unassembled WGS sequence"/>
</dbReference>
<dbReference type="PANTHER" id="PTHR13966:SF5">
    <property type="entry name" value="ENDONUCLEASE G, MITOCHONDRIAL"/>
    <property type="match status" value="1"/>
</dbReference>
<dbReference type="InterPro" id="IPR001604">
    <property type="entry name" value="Endo_G_ENPP1-like_dom"/>
</dbReference>
<keyword evidence="6" id="KW-1185">Reference proteome</keyword>
<dbReference type="InterPro" id="IPR044929">
    <property type="entry name" value="DNA/RNA_non-sp_Endonuclease_sf"/>
</dbReference>
<dbReference type="SUPFAM" id="SSF54060">
    <property type="entry name" value="His-Me finger endonucleases"/>
    <property type="match status" value="1"/>
</dbReference>
<feature type="domain" description="DNA/RNA non-specific endonuclease/pyrophosphatase/phosphodiesterase" evidence="4">
    <location>
        <begin position="43"/>
        <end position="250"/>
    </location>
</feature>
<dbReference type="GO" id="GO:0003676">
    <property type="term" value="F:nucleic acid binding"/>
    <property type="evidence" value="ECO:0007669"/>
    <property type="project" value="InterPro"/>
</dbReference>
<dbReference type="Gene3D" id="3.40.570.10">
    <property type="entry name" value="Extracellular Endonuclease, subunit A"/>
    <property type="match status" value="1"/>
</dbReference>
<accession>A0A917J7A4</accession>
<evidence type="ECO:0000313" key="6">
    <source>
        <dbReference type="Proteomes" id="UP000662074"/>
    </source>
</evidence>
<feature type="domain" description="ENPP1-3/EXOG-like endonuclease/phosphodiesterase" evidence="3">
    <location>
        <begin position="44"/>
        <end position="287"/>
    </location>
</feature>
<dbReference type="SMART" id="SM00477">
    <property type="entry name" value="NUC"/>
    <property type="match status" value="1"/>
</dbReference>
<evidence type="ECO:0000259" key="4">
    <source>
        <dbReference type="SMART" id="SM00892"/>
    </source>
</evidence>
<feature type="binding site" evidence="2">
    <location>
        <position position="150"/>
    </location>
    <ligand>
        <name>Mg(2+)</name>
        <dbReference type="ChEBI" id="CHEBI:18420"/>
        <note>catalytic</note>
    </ligand>
</feature>
<protein>
    <recommendedName>
        <fullName evidence="7">DNA/RNA non-specific endonuclease</fullName>
    </recommendedName>
</protein>
<evidence type="ECO:0000259" key="3">
    <source>
        <dbReference type="SMART" id="SM00477"/>
    </source>
</evidence>
<dbReference type="GO" id="GO:0016787">
    <property type="term" value="F:hydrolase activity"/>
    <property type="evidence" value="ECO:0007669"/>
    <property type="project" value="InterPro"/>
</dbReference>
<reference evidence="5" key="1">
    <citation type="journal article" date="2014" name="Int. J. Syst. Evol. Microbiol.">
        <title>Complete genome sequence of Corynebacterium casei LMG S-19264T (=DSM 44701T), isolated from a smear-ripened cheese.</title>
        <authorList>
            <consortium name="US DOE Joint Genome Institute (JGI-PGF)"/>
            <person name="Walter F."/>
            <person name="Albersmeier A."/>
            <person name="Kalinowski J."/>
            <person name="Ruckert C."/>
        </authorList>
    </citation>
    <scope>NUCLEOTIDE SEQUENCE</scope>
    <source>
        <strain evidence="5">CCM 8711</strain>
    </source>
</reference>
<dbReference type="AlphaFoldDB" id="A0A917J7A4"/>
<evidence type="ECO:0000313" key="5">
    <source>
        <dbReference type="EMBL" id="GGI50455.1"/>
    </source>
</evidence>
<keyword evidence="2" id="KW-0479">Metal-binding</keyword>
<gene>
    <name evidence="5" type="ORF">GCM10011425_16670</name>
</gene>
<dbReference type="InterPro" id="IPR040255">
    <property type="entry name" value="Non-specific_endonuclease"/>
</dbReference>
<proteinExistence type="predicted"/>
<name>A0A917J7A4_9SPHI</name>
<dbReference type="PANTHER" id="PTHR13966">
    <property type="entry name" value="ENDONUCLEASE RELATED"/>
    <property type="match status" value="1"/>
</dbReference>
<organism evidence="5 6">
    <name type="scientific">Mucilaginibacter galii</name>
    <dbReference type="NCBI Taxonomy" id="2005073"/>
    <lineage>
        <taxon>Bacteria</taxon>
        <taxon>Pseudomonadati</taxon>
        <taxon>Bacteroidota</taxon>
        <taxon>Sphingobacteriia</taxon>
        <taxon>Sphingobacteriales</taxon>
        <taxon>Sphingobacteriaceae</taxon>
        <taxon>Mucilaginibacter</taxon>
    </lineage>
</organism>
<comment type="caution">
    <text evidence="5">The sequence shown here is derived from an EMBL/GenBank/DDBJ whole genome shotgun (WGS) entry which is preliminary data.</text>
</comment>
<dbReference type="InterPro" id="IPR044925">
    <property type="entry name" value="His-Me_finger_sf"/>
</dbReference>